<dbReference type="AlphaFoldDB" id="A0A7J3MZN9"/>
<dbReference type="EMBL" id="DTDH01000171">
    <property type="protein sequence ID" value="HGT99007.1"/>
    <property type="molecule type" value="Genomic_DNA"/>
</dbReference>
<dbReference type="CDD" id="cd06552">
    <property type="entry name" value="ASCH_yqfb_like"/>
    <property type="match status" value="1"/>
</dbReference>
<gene>
    <name evidence="2" type="ORF">ENT99_07290</name>
    <name evidence="3" type="ORF">ENU64_06215</name>
</gene>
<organism evidence="3">
    <name type="scientific">Ignisphaera aggregans</name>
    <dbReference type="NCBI Taxonomy" id="334771"/>
    <lineage>
        <taxon>Archaea</taxon>
        <taxon>Thermoproteota</taxon>
        <taxon>Thermoprotei</taxon>
        <taxon>Desulfurococcales</taxon>
        <taxon>Desulfurococcaceae</taxon>
        <taxon>Ignisphaera</taxon>
    </lineage>
</organism>
<dbReference type="EMBL" id="DTAU01000138">
    <property type="protein sequence ID" value="HFQ79480.1"/>
    <property type="molecule type" value="Genomic_DNA"/>
</dbReference>
<dbReference type="SUPFAM" id="SSF88697">
    <property type="entry name" value="PUA domain-like"/>
    <property type="match status" value="1"/>
</dbReference>
<proteinExistence type="predicted"/>
<dbReference type="InterPro" id="IPR007374">
    <property type="entry name" value="ASCH_domain"/>
</dbReference>
<dbReference type="PANTHER" id="PTHR42250">
    <property type="entry name" value="ASCH DOMAIN-CONTAINING PROTEIN"/>
    <property type="match status" value="1"/>
</dbReference>
<comment type="caution">
    <text evidence="3">The sequence shown here is derived from an EMBL/GenBank/DDBJ whole genome shotgun (WGS) entry which is preliminary data.</text>
</comment>
<dbReference type="Pfam" id="PF04266">
    <property type="entry name" value="ASCH"/>
    <property type="match status" value="1"/>
</dbReference>
<evidence type="ECO:0000313" key="2">
    <source>
        <dbReference type="EMBL" id="HFQ79480.1"/>
    </source>
</evidence>
<reference evidence="3" key="1">
    <citation type="journal article" date="2020" name="mSystems">
        <title>Genome- and Community-Level Interaction Insights into Carbon Utilization and Element Cycling Functions of Hydrothermarchaeota in Hydrothermal Sediment.</title>
        <authorList>
            <person name="Zhou Z."/>
            <person name="Liu Y."/>
            <person name="Xu W."/>
            <person name="Pan J."/>
            <person name="Luo Z.H."/>
            <person name="Li M."/>
        </authorList>
    </citation>
    <scope>NUCLEOTIDE SEQUENCE [LARGE SCALE GENOMIC DNA]</scope>
    <source>
        <strain evidence="2">SpSt-629</strain>
        <strain evidence="3">SpSt-688</strain>
    </source>
</reference>
<protein>
    <submittedName>
        <fullName evidence="3">ASCH domain-containing protein</fullName>
    </submittedName>
</protein>
<evidence type="ECO:0000259" key="1">
    <source>
        <dbReference type="SMART" id="SM01022"/>
    </source>
</evidence>
<dbReference type="Gene3D" id="2.30.130.30">
    <property type="entry name" value="Hypothetical protein"/>
    <property type="match status" value="1"/>
</dbReference>
<dbReference type="SMART" id="SM01022">
    <property type="entry name" value="ASCH"/>
    <property type="match status" value="1"/>
</dbReference>
<sequence length="103" mass="11901">MKKLVFKLDYAGKILSGEKTTTIRLSTNLREGDTVEVYVGHVRIGKALIKRIYRKKLNELSAEEIRSDGFKSIEDLIKTLAKIYGSRRINTDSEVYIIEFQLY</sequence>
<feature type="domain" description="ASCH" evidence="1">
    <location>
        <begin position="4"/>
        <end position="103"/>
    </location>
</feature>
<name>A0A7J3MZN9_9CREN</name>
<dbReference type="InterPro" id="IPR015947">
    <property type="entry name" value="PUA-like_sf"/>
</dbReference>
<evidence type="ECO:0000313" key="3">
    <source>
        <dbReference type="EMBL" id="HGT99007.1"/>
    </source>
</evidence>
<dbReference type="PANTHER" id="PTHR42250:SF1">
    <property type="entry name" value="ASCH DOMAIN-CONTAINING PROTEIN"/>
    <property type="match status" value="1"/>
</dbReference>
<accession>A0A7J3MZN9</accession>